<dbReference type="PROSITE" id="PS51762">
    <property type="entry name" value="GH16_2"/>
    <property type="match status" value="1"/>
</dbReference>
<dbReference type="GO" id="GO:0031505">
    <property type="term" value="P:fungal-type cell wall organization"/>
    <property type="evidence" value="ECO:0007669"/>
    <property type="project" value="TreeGrafter"/>
</dbReference>
<dbReference type="InterPro" id="IPR013320">
    <property type="entry name" value="ConA-like_dom_sf"/>
</dbReference>
<comment type="subcellular location">
    <subcellularLocation>
        <location evidence="1">Membrane</location>
        <topology evidence="1">Single-pass type II membrane protein</topology>
    </subcellularLocation>
</comment>
<evidence type="ECO:0000256" key="9">
    <source>
        <dbReference type="SAM" id="MobiDB-lite"/>
    </source>
</evidence>
<name>A0A8T8SR91_9BASI</name>
<proteinExistence type="inferred from homology"/>
<evidence type="ECO:0000256" key="4">
    <source>
        <dbReference type="ARBA" id="ARBA00022968"/>
    </source>
</evidence>
<reference evidence="11" key="2">
    <citation type="journal article" date="2019" name="IMA Fungus">
        <title>Genome sequencing and comparison of five Tilletia species to identify candidate genes for the detection of regulated species infecting wheat.</title>
        <authorList>
            <person name="Nguyen H.D.T."/>
            <person name="Sultana T."/>
            <person name="Kesanakurti P."/>
            <person name="Hambleton S."/>
        </authorList>
    </citation>
    <scope>NUCLEOTIDE SEQUENCE</scope>
    <source>
        <strain evidence="11">DAOMC 238032</strain>
    </source>
</reference>
<evidence type="ECO:0000313" key="12">
    <source>
        <dbReference type="Proteomes" id="UP000077671"/>
    </source>
</evidence>
<sequence>EFNEDGRTFFEGDDPYWTAVDLHYWGTHDFEWYSPLGAITQDGALRITFSEQPMNDLNYTSAMLQSWNKLCIQGGYLEVSWPAVWMMGNIGRAGYGASNEGMWPYNYDSCDVGTMPHQTYFANGTGGPLAAEVTGPYPESEGLGLSSLPGQRLSRCTCSASSDHPGPKHEDGSWMGRGASELDYYRDEDPYVTWMTDGQPSWRLDAGAVGPDDAAEIGQRLIPPEPMYIIFNLGMSKGFSDVDFDNLKFPGVMSVDYVRFYQDEGMESLSCDGAFPEMPTVSYIDKYSEAYQNPNLTAWRGKRKNGSPECD</sequence>
<reference evidence="11" key="1">
    <citation type="submission" date="2016-04" db="EMBL/GenBank/DDBJ databases">
        <authorList>
            <person name="Nguyen H.D."/>
            <person name="Kesanakurti P."/>
            <person name="Cullis J."/>
            <person name="Levesque C.A."/>
            <person name="Hambleton S."/>
        </authorList>
    </citation>
    <scope>NUCLEOTIDE SEQUENCE</scope>
    <source>
        <strain evidence="11">DAOMC 238032</strain>
    </source>
</reference>
<comment type="caution">
    <text evidence="11">The sequence shown here is derived from an EMBL/GenBank/DDBJ whole genome shotgun (WGS) entry which is preliminary data.</text>
</comment>
<evidence type="ECO:0000256" key="1">
    <source>
        <dbReference type="ARBA" id="ARBA00004606"/>
    </source>
</evidence>
<keyword evidence="8" id="KW-0961">Cell wall biogenesis/degradation</keyword>
<evidence type="ECO:0000256" key="8">
    <source>
        <dbReference type="ARBA" id="ARBA00023316"/>
    </source>
</evidence>
<accession>A0A8T8SR91</accession>
<dbReference type="Proteomes" id="UP000077671">
    <property type="component" value="Unassembled WGS sequence"/>
</dbReference>
<dbReference type="GO" id="GO:0005886">
    <property type="term" value="C:plasma membrane"/>
    <property type="evidence" value="ECO:0007669"/>
    <property type="project" value="TreeGrafter"/>
</dbReference>
<keyword evidence="6" id="KW-0472">Membrane</keyword>
<evidence type="ECO:0000256" key="5">
    <source>
        <dbReference type="ARBA" id="ARBA00022989"/>
    </source>
</evidence>
<dbReference type="InterPro" id="IPR000757">
    <property type="entry name" value="Beta-glucanase-like"/>
</dbReference>
<evidence type="ECO:0000256" key="2">
    <source>
        <dbReference type="ARBA" id="ARBA00010962"/>
    </source>
</evidence>
<feature type="domain" description="GH16" evidence="10">
    <location>
        <begin position="1"/>
        <end position="266"/>
    </location>
</feature>
<dbReference type="GO" id="GO:0005789">
    <property type="term" value="C:endoplasmic reticulum membrane"/>
    <property type="evidence" value="ECO:0007669"/>
    <property type="project" value="TreeGrafter"/>
</dbReference>
<dbReference type="Gene3D" id="2.60.120.200">
    <property type="match status" value="1"/>
</dbReference>
<organism evidence="11 12">
    <name type="scientific">Tilletia caries</name>
    <name type="common">wheat bunt fungus</name>
    <dbReference type="NCBI Taxonomy" id="13290"/>
    <lineage>
        <taxon>Eukaryota</taxon>
        <taxon>Fungi</taxon>
        <taxon>Dikarya</taxon>
        <taxon>Basidiomycota</taxon>
        <taxon>Ustilaginomycotina</taxon>
        <taxon>Exobasidiomycetes</taxon>
        <taxon>Tilletiales</taxon>
        <taxon>Tilletiaceae</taxon>
        <taxon>Tilletia</taxon>
    </lineage>
</organism>
<dbReference type="SUPFAM" id="SSF49899">
    <property type="entry name" value="Concanavalin A-like lectins/glucanases"/>
    <property type="match status" value="1"/>
</dbReference>
<dbReference type="GO" id="GO:0015926">
    <property type="term" value="F:glucosidase activity"/>
    <property type="evidence" value="ECO:0007669"/>
    <property type="project" value="TreeGrafter"/>
</dbReference>
<keyword evidence="5" id="KW-1133">Transmembrane helix</keyword>
<evidence type="ECO:0000256" key="3">
    <source>
        <dbReference type="ARBA" id="ARBA00022692"/>
    </source>
</evidence>
<feature type="region of interest" description="Disordered" evidence="9">
    <location>
        <begin position="156"/>
        <end position="175"/>
    </location>
</feature>
<keyword evidence="7" id="KW-0325">Glycoprotein</keyword>
<evidence type="ECO:0000313" key="11">
    <source>
        <dbReference type="EMBL" id="KAE8245900.1"/>
    </source>
</evidence>
<dbReference type="Pfam" id="PF03935">
    <property type="entry name" value="SKN1_KRE6_Sbg1"/>
    <property type="match status" value="2"/>
</dbReference>
<evidence type="ECO:0000256" key="6">
    <source>
        <dbReference type="ARBA" id="ARBA00023136"/>
    </source>
</evidence>
<keyword evidence="4" id="KW-0735">Signal-anchor</keyword>
<dbReference type="AlphaFoldDB" id="A0A8T8SR91"/>
<evidence type="ECO:0000256" key="7">
    <source>
        <dbReference type="ARBA" id="ARBA00023180"/>
    </source>
</evidence>
<dbReference type="GO" id="GO:0006078">
    <property type="term" value="P:(1-&gt;6)-beta-D-glucan biosynthetic process"/>
    <property type="evidence" value="ECO:0007669"/>
    <property type="project" value="TreeGrafter"/>
</dbReference>
<comment type="similarity">
    <text evidence="2">Belongs to the SKN1/KRE6 family.</text>
</comment>
<evidence type="ECO:0000259" key="10">
    <source>
        <dbReference type="PROSITE" id="PS51762"/>
    </source>
</evidence>
<keyword evidence="3" id="KW-0812">Transmembrane</keyword>
<gene>
    <name evidence="11" type="ORF">A4X03_0g7385</name>
</gene>
<dbReference type="InterPro" id="IPR005629">
    <property type="entry name" value="Skn1/Kre6/Sbg1"/>
</dbReference>
<dbReference type="PANTHER" id="PTHR31361">
    <property type="entry name" value="BETA-GLUCAN SYNTHESIS-ASSOCIATED PROTEIN KRE6-RELATED"/>
    <property type="match status" value="1"/>
</dbReference>
<dbReference type="PANTHER" id="PTHR31361:SF1">
    <property type="entry name" value="BETA-GLUCAN SYNTHESIS-ASSOCIATED PROTEIN KRE6-RELATED"/>
    <property type="match status" value="1"/>
</dbReference>
<protein>
    <recommendedName>
        <fullName evidence="10">GH16 domain-containing protein</fullName>
    </recommendedName>
</protein>
<feature type="non-terminal residue" evidence="11">
    <location>
        <position position="1"/>
    </location>
</feature>
<dbReference type="EMBL" id="LWDD02001730">
    <property type="protein sequence ID" value="KAE8245900.1"/>
    <property type="molecule type" value="Genomic_DNA"/>
</dbReference>